<keyword evidence="2" id="KW-0235">DNA replication</keyword>
<protein>
    <submittedName>
        <fullName evidence="4">Similar to similar to sister chromatid cohesion protein Dcc1 [Leptosphaeria maculans JN3] acc. no. CBX94006</fullName>
    </submittedName>
</protein>
<dbReference type="OMA" id="HDYVNLC"/>
<comment type="similarity">
    <text evidence="1">Belongs to the DCC1 family.</text>
</comment>
<accession>U4LE05</accession>
<feature type="region of interest" description="Disordered" evidence="3">
    <location>
        <begin position="332"/>
        <end position="365"/>
    </location>
</feature>
<dbReference type="AlphaFoldDB" id="U4LE05"/>
<name>U4LE05_PYROM</name>
<evidence type="ECO:0000256" key="1">
    <source>
        <dbReference type="ARBA" id="ARBA00007017"/>
    </source>
</evidence>
<dbReference type="GO" id="GO:0000775">
    <property type="term" value="C:chromosome, centromeric region"/>
    <property type="evidence" value="ECO:0007669"/>
    <property type="project" value="TreeGrafter"/>
</dbReference>
<dbReference type="STRING" id="1076935.U4LE05"/>
<dbReference type="eggNOG" id="ENOG502SA0V">
    <property type="taxonomic scope" value="Eukaryota"/>
</dbReference>
<dbReference type="OrthoDB" id="5199543at2759"/>
<evidence type="ECO:0000313" key="5">
    <source>
        <dbReference type="Proteomes" id="UP000018144"/>
    </source>
</evidence>
<sequence length="365" mass="38960">MSDSTTKVSFTISQTQAPLRLIELPSAILSLIQSDNPPTVYIKSSPPLPPNERSTSTADHAVLCTPTATYALRQVHSSNITYLITPSSNPNTPIPDDTLTDFPNAEVGLSTVTAISSVTSHLEPLPHTPDTSSLLLPHLLPFPTPPTTSGNHGNHGKSKSWILSNIPAHATAINSAFASLVVFETSGSCYLPSPAILLRTMKEILTTADAERIVLCPSPPLSPQPFGLQKLLDSIFEDGPMADIPGELVGAVVRVIADGDGSGGWVFNRERAVEMVGRWVLAEKGNMVTAAFLRMWREHLPEGCEGLCKIEGAKWCEKSGGLVGLVGGPTPGAAAAGAPGVEKKVEEKPVTTKNKWHEKFRKTRK</sequence>
<dbReference type="GO" id="GO:0000785">
    <property type="term" value="C:chromatin"/>
    <property type="evidence" value="ECO:0007669"/>
    <property type="project" value="TreeGrafter"/>
</dbReference>
<dbReference type="GO" id="GO:0031390">
    <property type="term" value="C:Ctf18 RFC-like complex"/>
    <property type="evidence" value="ECO:0007669"/>
    <property type="project" value="InterPro"/>
</dbReference>
<dbReference type="GO" id="GO:0006260">
    <property type="term" value="P:DNA replication"/>
    <property type="evidence" value="ECO:0007669"/>
    <property type="project" value="UniProtKB-KW"/>
</dbReference>
<evidence type="ECO:0000313" key="4">
    <source>
        <dbReference type="EMBL" id="CCX29762.1"/>
    </source>
</evidence>
<dbReference type="GO" id="GO:0034088">
    <property type="term" value="P:maintenance of mitotic sister chromatid cohesion"/>
    <property type="evidence" value="ECO:0007669"/>
    <property type="project" value="TreeGrafter"/>
</dbReference>
<reference evidence="4 5" key="1">
    <citation type="journal article" date="2013" name="PLoS Genet.">
        <title>The genome and development-dependent transcriptomes of Pyronema confluens: a window into fungal evolution.</title>
        <authorList>
            <person name="Traeger S."/>
            <person name="Altegoer F."/>
            <person name="Freitag M."/>
            <person name="Gabaldon T."/>
            <person name="Kempken F."/>
            <person name="Kumar A."/>
            <person name="Marcet-Houben M."/>
            <person name="Poggeler S."/>
            <person name="Stajich J.E."/>
            <person name="Nowrousian M."/>
        </authorList>
    </citation>
    <scope>NUCLEOTIDE SEQUENCE [LARGE SCALE GENOMIC DNA]</scope>
    <source>
        <strain evidence="5">CBS 100304</strain>
        <tissue evidence="4">Vegetative mycelium</tissue>
    </source>
</reference>
<feature type="compositionally biased region" description="Basic and acidic residues" evidence="3">
    <location>
        <begin position="341"/>
        <end position="350"/>
    </location>
</feature>
<keyword evidence="5" id="KW-1185">Reference proteome</keyword>
<dbReference type="PANTHER" id="PTHR13395:SF6">
    <property type="entry name" value="SISTER CHROMATID COHESION PROTEIN DCC1"/>
    <property type="match status" value="1"/>
</dbReference>
<gene>
    <name evidence="4" type="ORF">PCON_07088</name>
</gene>
<proteinExistence type="inferred from homology"/>
<dbReference type="PANTHER" id="PTHR13395">
    <property type="entry name" value="SISTER CHROMATID COHESION PROTEIN DCC1-RELATED"/>
    <property type="match status" value="1"/>
</dbReference>
<organism evidence="4 5">
    <name type="scientific">Pyronema omphalodes (strain CBS 100304)</name>
    <name type="common">Pyronema confluens</name>
    <dbReference type="NCBI Taxonomy" id="1076935"/>
    <lineage>
        <taxon>Eukaryota</taxon>
        <taxon>Fungi</taxon>
        <taxon>Dikarya</taxon>
        <taxon>Ascomycota</taxon>
        <taxon>Pezizomycotina</taxon>
        <taxon>Pezizomycetes</taxon>
        <taxon>Pezizales</taxon>
        <taxon>Pyronemataceae</taxon>
        <taxon>Pyronema</taxon>
    </lineage>
</organism>
<evidence type="ECO:0000256" key="2">
    <source>
        <dbReference type="ARBA" id="ARBA00022705"/>
    </source>
</evidence>
<dbReference type="InterPro" id="IPR019128">
    <property type="entry name" value="Dcc1"/>
</dbReference>
<feature type="compositionally biased region" description="Basic residues" evidence="3">
    <location>
        <begin position="354"/>
        <end position="365"/>
    </location>
</feature>
<dbReference type="Proteomes" id="UP000018144">
    <property type="component" value="Unassembled WGS sequence"/>
</dbReference>
<evidence type="ECO:0000256" key="3">
    <source>
        <dbReference type="SAM" id="MobiDB-lite"/>
    </source>
</evidence>
<dbReference type="Pfam" id="PF09724">
    <property type="entry name" value="Dcc1"/>
    <property type="match status" value="1"/>
</dbReference>
<dbReference type="EMBL" id="HF935354">
    <property type="protein sequence ID" value="CCX29762.1"/>
    <property type="molecule type" value="Genomic_DNA"/>
</dbReference>